<dbReference type="GO" id="GO:0005506">
    <property type="term" value="F:iron ion binding"/>
    <property type="evidence" value="ECO:0007669"/>
    <property type="project" value="InterPro"/>
</dbReference>
<keyword evidence="8" id="KW-1133">Transmembrane helix</keyword>
<dbReference type="GO" id="GO:0020037">
    <property type="term" value="F:heme binding"/>
    <property type="evidence" value="ECO:0007669"/>
    <property type="project" value="InterPro"/>
</dbReference>
<evidence type="ECO:0000256" key="1">
    <source>
        <dbReference type="ARBA" id="ARBA00001971"/>
    </source>
</evidence>
<dbReference type="GO" id="GO:0016705">
    <property type="term" value="F:oxidoreductase activity, acting on paired donors, with incorporation or reduction of molecular oxygen"/>
    <property type="evidence" value="ECO:0007669"/>
    <property type="project" value="InterPro"/>
</dbReference>
<evidence type="ECO:0000256" key="2">
    <source>
        <dbReference type="ARBA" id="ARBA00004370"/>
    </source>
</evidence>
<protein>
    <recommendedName>
        <fullName evidence="16">Cytochrome P450</fullName>
    </recommendedName>
</protein>
<dbReference type="Pfam" id="PF00067">
    <property type="entry name" value="p450"/>
    <property type="match status" value="1"/>
</dbReference>
<evidence type="ECO:0000313" key="15">
    <source>
        <dbReference type="Proteomes" id="UP000219338"/>
    </source>
</evidence>
<dbReference type="GO" id="GO:0016020">
    <property type="term" value="C:membrane"/>
    <property type="evidence" value="ECO:0007669"/>
    <property type="project" value="UniProtKB-SubCell"/>
</dbReference>
<evidence type="ECO:0008006" key="16">
    <source>
        <dbReference type="Google" id="ProtNLM"/>
    </source>
</evidence>
<keyword evidence="5 13" id="KW-0349">Heme</keyword>
<proteinExistence type="inferred from homology"/>
<evidence type="ECO:0000256" key="12">
    <source>
        <dbReference type="ARBA" id="ARBA00023136"/>
    </source>
</evidence>
<dbReference type="OrthoDB" id="1470350at2759"/>
<dbReference type="Gene3D" id="1.10.630.10">
    <property type="entry name" value="Cytochrome P450"/>
    <property type="match status" value="1"/>
</dbReference>
<dbReference type="AlphaFoldDB" id="A0A284S7M5"/>
<feature type="binding site" description="axial binding residue" evidence="13">
    <location>
        <position position="295"/>
    </location>
    <ligand>
        <name>heme</name>
        <dbReference type="ChEBI" id="CHEBI:30413"/>
    </ligand>
    <ligandPart>
        <name>Fe</name>
        <dbReference type="ChEBI" id="CHEBI:18248"/>
    </ligandPart>
</feature>
<keyword evidence="7 13" id="KW-0479">Metal-binding</keyword>
<evidence type="ECO:0000256" key="10">
    <source>
        <dbReference type="ARBA" id="ARBA00023004"/>
    </source>
</evidence>
<reference evidence="15" key="1">
    <citation type="journal article" date="2017" name="Nat. Ecol. Evol.">
        <title>Genome expansion and lineage-specific genetic innovations in the forest pathogenic fungi Armillaria.</title>
        <authorList>
            <person name="Sipos G."/>
            <person name="Prasanna A.N."/>
            <person name="Walter M.C."/>
            <person name="O'Connor E."/>
            <person name="Balint B."/>
            <person name="Krizsan K."/>
            <person name="Kiss B."/>
            <person name="Hess J."/>
            <person name="Varga T."/>
            <person name="Slot J."/>
            <person name="Riley R."/>
            <person name="Boka B."/>
            <person name="Rigling D."/>
            <person name="Barry K."/>
            <person name="Lee J."/>
            <person name="Mihaltcheva S."/>
            <person name="LaButti K."/>
            <person name="Lipzen A."/>
            <person name="Waldron R."/>
            <person name="Moloney N.M."/>
            <person name="Sperisen C."/>
            <person name="Kredics L."/>
            <person name="Vagvoelgyi C."/>
            <person name="Patrignani A."/>
            <person name="Fitzpatrick D."/>
            <person name="Nagy I."/>
            <person name="Doyle S."/>
            <person name="Anderson J.B."/>
            <person name="Grigoriev I.V."/>
            <person name="Gueldener U."/>
            <person name="Muensterkoetter M."/>
            <person name="Nagy L.G."/>
        </authorList>
    </citation>
    <scope>NUCLEOTIDE SEQUENCE [LARGE SCALE GENOMIC DNA]</scope>
    <source>
        <strain evidence="15">C18/9</strain>
    </source>
</reference>
<dbReference type="PANTHER" id="PTHR24305">
    <property type="entry name" value="CYTOCHROME P450"/>
    <property type="match status" value="1"/>
</dbReference>
<keyword evidence="15" id="KW-1185">Reference proteome</keyword>
<comment type="subcellular location">
    <subcellularLocation>
        <location evidence="2">Membrane</location>
    </subcellularLocation>
</comment>
<dbReference type="InterPro" id="IPR002401">
    <property type="entry name" value="Cyt_P450_E_grp-I"/>
</dbReference>
<dbReference type="InterPro" id="IPR036396">
    <property type="entry name" value="Cyt_P450_sf"/>
</dbReference>
<dbReference type="STRING" id="47428.A0A284S7M5"/>
<comment type="similarity">
    <text evidence="4">Belongs to the cytochrome P450 family.</text>
</comment>
<organism evidence="14 15">
    <name type="scientific">Armillaria ostoyae</name>
    <name type="common">Armillaria root rot fungus</name>
    <dbReference type="NCBI Taxonomy" id="47428"/>
    <lineage>
        <taxon>Eukaryota</taxon>
        <taxon>Fungi</taxon>
        <taxon>Dikarya</taxon>
        <taxon>Basidiomycota</taxon>
        <taxon>Agaricomycotina</taxon>
        <taxon>Agaricomycetes</taxon>
        <taxon>Agaricomycetidae</taxon>
        <taxon>Agaricales</taxon>
        <taxon>Marasmiineae</taxon>
        <taxon>Physalacriaceae</taxon>
        <taxon>Armillaria</taxon>
    </lineage>
</organism>
<evidence type="ECO:0000256" key="3">
    <source>
        <dbReference type="ARBA" id="ARBA00004721"/>
    </source>
</evidence>
<dbReference type="EMBL" id="FUEG01000040">
    <property type="protein sequence ID" value="SJL17012.1"/>
    <property type="molecule type" value="Genomic_DNA"/>
</dbReference>
<evidence type="ECO:0000256" key="11">
    <source>
        <dbReference type="ARBA" id="ARBA00023033"/>
    </source>
</evidence>
<evidence type="ECO:0000256" key="5">
    <source>
        <dbReference type="ARBA" id="ARBA00022617"/>
    </source>
</evidence>
<sequence length="366" mass="41784">MSNDEQWQKQTALINDAFSAKMPIDAFASLARNLSAIVGKSHTTLWDRCAQHFALDAIGSTVLGHNFDAIETDNPFVREYNEVMAAIANPIYLIFPWMERTFVRKKLIHRIDTLTERFMQLLTDKKKNPGDDMMTFMLKDPAMSHRELRDNMITLFIGGHDSSAGAISTLFYYFACHPEIQRQARNEVMEVLGNAIDSTIEQLSGISLPYLTACIREALRINSPASYIVPRQSNRPVQLGKYSIPAYTSLIVNIYAIHHDEEHWGSPDTFIPERFLEYGWQKSGWLPFAVGPRQCPARNFAMYEQRTLAAIFLRDYEWSLPEHSIHKGSLKNAFSPFALTLPHDLELTFRRIPEGERNLSGVPKAE</sequence>
<name>A0A284S7M5_ARMOS</name>
<gene>
    <name evidence="14" type="ORF">ARMOST_20552</name>
</gene>
<dbReference type="GO" id="GO:0004497">
    <property type="term" value="F:monooxygenase activity"/>
    <property type="evidence" value="ECO:0007669"/>
    <property type="project" value="UniProtKB-KW"/>
</dbReference>
<keyword evidence="9" id="KW-0560">Oxidoreductase</keyword>
<evidence type="ECO:0000256" key="8">
    <source>
        <dbReference type="ARBA" id="ARBA00022989"/>
    </source>
</evidence>
<evidence type="ECO:0000256" key="13">
    <source>
        <dbReference type="PIRSR" id="PIRSR602401-1"/>
    </source>
</evidence>
<keyword evidence="10 13" id="KW-0408">Iron</keyword>
<dbReference type="PRINTS" id="PR00463">
    <property type="entry name" value="EP450I"/>
</dbReference>
<evidence type="ECO:0000313" key="14">
    <source>
        <dbReference type="EMBL" id="SJL17012.1"/>
    </source>
</evidence>
<dbReference type="PANTHER" id="PTHR24305:SF166">
    <property type="entry name" value="CYTOCHROME P450 12A4, MITOCHONDRIAL-RELATED"/>
    <property type="match status" value="1"/>
</dbReference>
<keyword evidence="12" id="KW-0472">Membrane</keyword>
<dbReference type="InterPro" id="IPR001128">
    <property type="entry name" value="Cyt_P450"/>
</dbReference>
<comment type="pathway">
    <text evidence="3">Secondary metabolite biosynthesis; terpenoid biosynthesis.</text>
</comment>
<evidence type="ECO:0000256" key="4">
    <source>
        <dbReference type="ARBA" id="ARBA00010617"/>
    </source>
</evidence>
<keyword evidence="6" id="KW-0812">Transmembrane</keyword>
<evidence type="ECO:0000256" key="6">
    <source>
        <dbReference type="ARBA" id="ARBA00022692"/>
    </source>
</evidence>
<dbReference type="Proteomes" id="UP000219338">
    <property type="component" value="Unassembled WGS sequence"/>
</dbReference>
<keyword evidence="11" id="KW-0503">Monooxygenase</keyword>
<evidence type="ECO:0000256" key="7">
    <source>
        <dbReference type="ARBA" id="ARBA00022723"/>
    </source>
</evidence>
<dbReference type="OMA" id="FAMYELR"/>
<dbReference type="CDD" id="cd00302">
    <property type="entry name" value="cytochrome_P450"/>
    <property type="match status" value="1"/>
</dbReference>
<evidence type="ECO:0000256" key="9">
    <source>
        <dbReference type="ARBA" id="ARBA00023002"/>
    </source>
</evidence>
<accession>A0A284S7M5</accession>
<dbReference type="SUPFAM" id="SSF48264">
    <property type="entry name" value="Cytochrome P450"/>
    <property type="match status" value="1"/>
</dbReference>
<dbReference type="InterPro" id="IPR050121">
    <property type="entry name" value="Cytochrome_P450_monoxygenase"/>
</dbReference>
<comment type="cofactor">
    <cofactor evidence="1 13">
        <name>heme</name>
        <dbReference type="ChEBI" id="CHEBI:30413"/>
    </cofactor>
</comment>